<feature type="region of interest" description="Disordered" evidence="1">
    <location>
        <begin position="244"/>
        <end position="268"/>
    </location>
</feature>
<reference evidence="2" key="1">
    <citation type="submission" date="2023-11" db="EMBL/GenBank/DDBJ databases">
        <authorList>
            <person name="Alioto T."/>
            <person name="Alioto T."/>
            <person name="Gomez Garrido J."/>
        </authorList>
    </citation>
    <scope>NUCLEOTIDE SEQUENCE</scope>
</reference>
<feature type="compositionally biased region" description="Low complexity" evidence="1">
    <location>
        <begin position="244"/>
        <end position="258"/>
    </location>
</feature>
<name>A0AAI9EF74_9PEZI</name>
<comment type="caution">
    <text evidence="2">The sequence shown here is derived from an EMBL/GenBank/DDBJ whole genome shotgun (WGS) entry which is preliminary data.</text>
</comment>
<dbReference type="AlphaFoldDB" id="A0AAI9EF74"/>
<accession>A0AAI9EF74</accession>
<gene>
    <name evidence="2" type="ORF">LECACI_7A009410</name>
</gene>
<sequence length="371" mass="42000">MPPVQASARPFPGLKLVTTSCMDLNQQSRDEYFCDPSYEQFEPLNRRAPPRRARPVCRASPVSPNLWENEFAHSLKPDWQPMEASVHLAPEPLFATRRRSTARGTYQRSTSSRQNRRPARLQDPNSEAAIDAQESDMDQTFLYPQRSPFEDHSSCIRTPNQLQRVPRAVSQPNTPGFWRQDQPDASEGATLLLPRSPTYPPAGRRRPHSTSNIADATFMDEEEFHLFVQATAGLGQEQVYRNSSCSSESSLGDSSQHSGRQRMQRSEAVQVISPIQETPTTMYALQQLAQLPQGSQLCQQQEVEDRARFGRINANMDEIELWLSGASPGESNSMDDELPDYAESQAQAQLAQRAEAARRAQELQRRWQQSR</sequence>
<feature type="region of interest" description="Disordered" evidence="1">
    <location>
        <begin position="325"/>
        <end position="371"/>
    </location>
</feature>
<dbReference type="EMBL" id="CAVMBE010000110">
    <property type="protein sequence ID" value="CAK4034252.1"/>
    <property type="molecule type" value="Genomic_DNA"/>
</dbReference>
<proteinExistence type="predicted"/>
<feature type="region of interest" description="Disordered" evidence="1">
    <location>
        <begin position="166"/>
        <end position="208"/>
    </location>
</feature>
<feature type="region of interest" description="Disordered" evidence="1">
    <location>
        <begin position="90"/>
        <end position="127"/>
    </location>
</feature>
<feature type="compositionally biased region" description="Basic and acidic residues" evidence="1">
    <location>
        <begin position="355"/>
        <end position="365"/>
    </location>
</feature>
<evidence type="ECO:0000313" key="3">
    <source>
        <dbReference type="Proteomes" id="UP001296104"/>
    </source>
</evidence>
<dbReference type="Proteomes" id="UP001296104">
    <property type="component" value="Unassembled WGS sequence"/>
</dbReference>
<organism evidence="2 3">
    <name type="scientific">Lecanosticta acicola</name>
    <dbReference type="NCBI Taxonomy" id="111012"/>
    <lineage>
        <taxon>Eukaryota</taxon>
        <taxon>Fungi</taxon>
        <taxon>Dikarya</taxon>
        <taxon>Ascomycota</taxon>
        <taxon>Pezizomycotina</taxon>
        <taxon>Dothideomycetes</taxon>
        <taxon>Dothideomycetidae</taxon>
        <taxon>Mycosphaerellales</taxon>
        <taxon>Mycosphaerellaceae</taxon>
        <taxon>Lecanosticta</taxon>
    </lineage>
</organism>
<protein>
    <submittedName>
        <fullName evidence="2">Uncharacterized protein</fullName>
    </submittedName>
</protein>
<evidence type="ECO:0000313" key="2">
    <source>
        <dbReference type="EMBL" id="CAK4034252.1"/>
    </source>
</evidence>
<evidence type="ECO:0000256" key="1">
    <source>
        <dbReference type="SAM" id="MobiDB-lite"/>
    </source>
</evidence>
<feature type="compositionally biased region" description="Low complexity" evidence="1">
    <location>
        <begin position="342"/>
        <end position="354"/>
    </location>
</feature>
<keyword evidence="3" id="KW-1185">Reference proteome</keyword>
<feature type="compositionally biased region" description="Polar residues" evidence="1">
    <location>
        <begin position="102"/>
        <end position="113"/>
    </location>
</feature>